<dbReference type="SMART" id="SM00902">
    <property type="entry name" value="Fe_hyd_SSU"/>
    <property type="match status" value="1"/>
</dbReference>
<dbReference type="PROSITE" id="PS00198">
    <property type="entry name" value="4FE4S_FER_1"/>
    <property type="match status" value="1"/>
</dbReference>
<dbReference type="OrthoDB" id="9805142at2"/>
<evidence type="ECO:0000256" key="3">
    <source>
        <dbReference type="ARBA" id="ARBA00005404"/>
    </source>
</evidence>
<feature type="domain" description="4Fe-4S ferredoxin-type" evidence="15">
    <location>
        <begin position="178"/>
        <end position="209"/>
    </location>
</feature>
<dbReference type="GO" id="GO:0051537">
    <property type="term" value="F:2 iron, 2 sulfur cluster binding"/>
    <property type="evidence" value="ECO:0007669"/>
    <property type="project" value="UniProtKB-KW"/>
</dbReference>
<dbReference type="SUPFAM" id="SSF54292">
    <property type="entry name" value="2Fe-2S ferredoxin-like"/>
    <property type="match status" value="1"/>
</dbReference>
<dbReference type="GO" id="GO:0051539">
    <property type="term" value="F:4 iron, 4 sulfur cluster binding"/>
    <property type="evidence" value="ECO:0007669"/>
    <property type="project" value="UniProtKB-KW"/>
</dbReference>
<dbReference type="Gene3D" id="4.10.260.20">
    <property type="entry name" value="Iron hydrogenase, small subunit"/>
    <property type="match status" value="1"/>
</dbReference>
<dbReference type="CDD" id="cd00207">
    <property type="entry name" value="fer2"/>
    <property type="match status" value="1"/>
</dbReference>
<evidence type="ECO:0000256" key="1">
    <source>
        <dbReference type="ARBA" id="ARBA00001966"/>
    </source>
</evidence>
<evidence type="ECO:0000256" key="5">
    <source>
        <dbReference type="ARBA" id="ARBA00022714"/>
    </source>
</evidence>
<evidence type="ECO:0000313" key="17">
    <source>
        <dbReference type="EMBL" id="AFG37807.1"/>
    </source>
</evidence>
<dbReference type="InterPro" id="IPR004108">
    <property type="entry name" value="Fe_hydrogenase_lsu_C"/>
</dbReference>
<comment type="cofactor">
    <cofactor evidence="1">
        <name>[4Fe-4S] cluster</name>
        <dbReference type="ChEBI" id="CHEBI:49883"/>
    </cofactor>
</comment>
<evidence type="ECO:0000256" key="12">
    <source>
        <dbReference type="ARBA" id="ARBA00023136"/>
    </source>
</evidence>
<keyword evidence="9" id="KW-0408">Iron</keyword>
<evidence type="ECO:0000256" key="7">
    <source>
        <dbReference type="ARBA" id="ARBA00022737"/>
    </source>
</evidence>
<dbReference type="GO" id="GO:0005506">
    <property type="term" value="F:iron ion binding"/>
    <property type="evidence" value="ECO:0007669"/>
    <property type="project" value="InterPro"/>
</dbReference>
<dbReference type="InterPro" id="IPR036991">
    <property type="entry name" value="Fe_hydrogenase_ssu_sf"/>
</dbReference>
<evidence type="ECO:0000256" key="6">
    <source>
        <dbReference type="ARBA" id="ARBA00022723"/>
    </source>
</evidence>
<dbReference type="PROSITE" id="PS51839">
    <property type="entry name" value="4FE4S_HC3"/>
    <property type="match status" value="1"/>
</dbReference>
<dbReference type="KEGG" id="sfc:Spiaf_1750"/>
<keyword evidence="4" id="KW-0004">4Fe-4S</keyword>
<dbReference type="Gene3D" id="3.10.20.740">
    <property type="match status" value="1"/>
</dbReference>
<dbReference type="InterPro" id="IPR003149">
    <property type="entry name" value="Fe_hydrogenase_ssu"/>
</dbReference>
<evidence type="ECO:0000256" key="4">
    <source>
        <dbReference type="ARBA" id="ARBA00022485"/>
    </source>
</evidence>
<dbReference type="Pfam" id="PF12838">
    <property type="entry name" value="Fer4_7"/>
    <property type="match status" value="1"/>
</dbReference>
<keyword evidence="7" id="KW-0677">Repeat</keyword>
<feature type="domain" description="4Fe-4S His(Cys)3-ligated-type" evidence="16">
    <location>
        <begin position="78"/>
        <end position="117"/>
    </location>
</feature>
<dbReference type="NCBIfam" id="NF040763">
    <property type="entry name" value="FeFe_hydrog_A6"/>
    <property type="match status" value="1"/>
</dbReference>
<evidence type="ECO:0000256" key="9">
    <source>
        <dbReference type="ARBA" id="ARBA00023004"/>
    </source>
</evidence>
<dbReference type="eggNOG" id="COG3383">
    <property type="taxonomic scope" value="Bacteria"/>
</dbReference>
<dbReference type="Pfam" id="PF10588">
    <property type="entry name" value="NADH-G_4Fe-4S_3"/>
    <property type="match status" value="1"/>
</dbReference>
<dbReference type="FunFam" id="3.10.20.740:FF:000004">
    <property type="entry name" value="NADH-quinone oxidoreductase"/>
    <property type="match status" value="1"/>
</dbReference>
<dbReference type="NCBIfam" id="TIGR02512">
    <property type="entry name" value="FeFe_hydrog_A"/>
    <property type="match status" value="1"/>
</dbReference>
<dbReference type="PROSITE" id="PS51085">
    <property type="entry name" value="2FE2S_FER_2"/>
    <property type="match status" value="1"/>
</dbReference>
<keyword evidence="18" id="KW-1185">Reference proteome</keyword>
<evidence type="ECO:0000259" key="16">
    <source>
        <dbReference type="PROSITE" id="PS51839"/>
    </source>
</evidence>
<comment type="cofactor">
    <cofactor evidence="13">
        <name>[2Fe-2S] cluster</name>
        <dbReference type="ChEBI" id="CHEBI:190135"/>
    </cofactor>
</comment>
<dbReference type="RefSeq" id="WP_014455790.1">
    <property type="nucleotide sequence ID" value="NC_017098.1"/>
</dbReference>
<dbReference type="InterPro" id="IPR017900">
    <property type="entry name" value="4Fe4S_Fe_S_CS"/>
</dbReference>
<evidence type="ECO:0000259" key="14">
    <source>
        <dbReference type="PROSITE" id="PS51085"/>
    </source>
</evidence>
<dbReference type="eggNOG" id="COG4624">
    <property type="taxonomic scope" value="Bacteria"/>
</dbReference>
<dbReference type="SUPFAM" id="SSF53920">
    <property type="entry name" value="Fe-only hydrogenase"/>
    <property type="match status" value="1"/>
</dbReference>
<dbReference type="PATRIC" id="fig|889378.3.peg.1737"/>
<comment type="similarity">
    <text evidence="3">Belongs to the complex I 75 kDa subunit family.</text>
</comment>
<dbReference type="Gene3D" id="3.40.50.1780">
    <property type="match status" value="1"/>
</dbReference>
<dbReference type="InterPro" id="IPR050340">
    <property type="entry name" value="Cytosolic_Fe-S_CAF"/>
</dbReference>
<dbReference type="PROSITE" id="PS51379">
    <property type="entry name" value="4FE4S_FER_2"/>
    <property type="match status" value="1"/>
</dbReference>
<keyword evidence="6" id="KW-0479">Metal-binding</keyword>
<proteinExistence type="inferred from homology"/>
<keyword evidence="12" id="KW-0472">Membrane</keyword>
<accession>H9UJW4</accession>
<sequence>MYDITIDGIAARVRPGASILDAASQAGVVIPTLCNMETHRPLGACRVCLVEVEGARALQAACATPVFDGMQVRTTTRRVRTARTMVVDLLLSEHNGECGTCFRNGECELQTIAAGLGLDRDTIPGPKLPAHIDETTPAITRATGKCIKCRRCVRVCHGIQGVGALFPQGRGFATTIGPAFGADLAEVACVQCGQCVAVCPVGAIMETSHIDRVWDALDDPQLHVVVQTAPAIRAALGECFGLPAGTRVTGKMVRALRRLHFDAVFDTDFAADLTIMEEGTELLQRLTAVLRDGRDEPLPVITSCSPGWINFAEQYFPQLLPMVSSCKSPQQMFGALAKTYYAESRGIDPARVFVASVMPCTAKKYEAMRPEMQSSGYPDVDAVLTTRELAHMIHQAGITFEQLEDDHMDEPLGISTGAADIFGATGGVMEAALRTVHELVTGKPLPGPGGRLELVPVRGLEGVKQAKLPIQGTVAEWGFLEGEELSVAVAHGLSNAARLLQEIQHGSISPHFVEIMCCPGGCIGGGGQPRPTTDAVRLARMRALYDEDAAKPLRGSHQNPAVQALYREFLGEPGSAAAHRLLHTSYTARPSAQL</sequence>
<evidence type="ECO:0000256" key="8">
    <source>
        <dbReference type="ARBA" id="ARBA00022967"/>
    </source>
</evidence>
<dbReference type="EMBL" id="CP003282">
    <property type="protein sequence ID" value="AFG37807.1"/>
    <property type="molecule type" value="Genomic_DNA"/>
</dbReference>
<dbReference type="InterPro" id="IPR017896">
    <property type="entry name" value="4Fe4S_Fe-S-bd"/>
</dbReference>
<organism evidence="17 18">
    <name type="scientific">Spirochaeta africana (strain ATCC 700263 / DSM 8902 / Z-7692)</name>
    <dbReference type="NCBI Taxonomy" id="889378"/>
    <lineage>
        <taxon>Bacteria</taxon>
        <taxon>Pseudomonadati</taxon>
        <taxon>Spirochaetota</taxon>
        <taxon>Spirochaetia</taxon>
        <taxon>Spirochaetales</taxon>
        <taxon>Spirochaetaceae</taxon>
        <taxon>Spirochaeta</taxon>
    </lineage>
</organism>
<dbReference type="Proteomes" id="UP000007383">
    <property type="component" value="Chromosome"/>
</dbReference>
<name>H9UJW4_SPIAZ</name>
<dbReference type="InterPro" id="IPR049830">
    <property type="entry name" value="HndD"/>
</dbReference>
<keyword evidence="5" id="KW-0001">2Fe-2S</keyword>
<dbReference type="FunFam" id="3.30.70.20:FF:000035">
    <property type="entry name" value="Iron hydrogenase 1"/>
    <property type="match status" value="1"/>
</dbReference>
<comment type="subcellular location">
    <subcellularLocation>
        <location evidence="2">Membrane</location>
    </subcellularLocation>
</comment>
<dbReference type="Gene3D" id="3.40.950.10">
    <property type="entry name" value="Fe-only Hydrogenase (Larger Subunit), Chain L, domain 3"/>
    <property type="match status" value="1"/>
</dbReference>
<keyword evidence="10" id="KW-0411">Iron-sulfur</keyword>
<dbReference type="GO" id="GO:0016020">
    <property type="term" value="C:membrane"/>
    <property type="evidence" value="ECO:0007669"/>
    <property type="project" value="UniProtKB-SubCell"/>
</dbReference>
<dbReference type="Pfam" id="PF02906">
    <property type="entry name" value="Fe_hyd_lg_C"/>
    <property type="match status" value="1"/>
</dbReference>
<keyword evidence="11" id="KW-0520">NAD</keyword>
<dbReference type="STRING" id="889378.Spiaf_1750"/>
<evidence type="ECO:0000256" key="2">
    <source>
        <dbReference type="ARBA" id="ARBA00004370"/>
    </source>
</evidence>
<dbReference type="HOGENOM" id="CLU_018240_2_1_12"/>
<dbReference type="PANTHER" id="PTHR11615">
    <property type="entry name" value="NITRATE, FORMATE, IRON DEHYDROGENASE"/>
    <property type="match status" value="1"/>
</dbReference>
<protein>
    <submittedName>
        <fullName evidence="17">Hydrogenase, Fe-only</fullName>
    </submittedName>
</protein>
<dbReference type="InterPro" id="IPR013352">
    <property type="entry name" value="Fe_hydrogenase_subset"/>
</dbReference>
<evidence type="ECO:0000256" key="11">
    <source>
        <dbReference type="ARBA" id="ARBA00023027"/>
    </source>
</evidence>
<dbReference type="InterPro" id="IPR019574">
    <property type="entry name" value="NADH_UbQ_OxRdtase_Gsu_4Fe4S-bd"/>
</dbReference>
<evidence type="ECO:0000313" key="18">
    <source>
        <dbReference type="Proteomes" id="UP000007383"/>
    </source>
</evidence>
<dbReference type="AlphaFoldDB" id="H9UJW4"/>
<dbReference type="InterPro" id="IPR036010">
    <property type="entry name" value="2Fe-2S_ferredoxin-like_sf"/>
</dbReference>
<dbReference type="GO" id="GO:0008901">
    <property type="term" value="F:ferredoxin hydrogenase activity"/>
    <property type="evidence" value="ECO:0007669"/>
    <property type="project" value="InterPro"/>
</dbReference>
<evidence type="ECO:0000256" key="13">
    <source>
        <dbReference type="ARBA" id="ARBA00034078"/>
    </source>
</evidence>
<dbReference type="Pfam" id="PF02256">
    <property type="entry name" value="Fe_hyd_SSU"/>
    <property type="match status" value="1"/>
</dbReference>
<dbReference type="InterPro" id="IPR009016">
    <property type="entry name" value="Fe_hydrogenase"/>
</dbReference>
<reference evidence="18" key="1">
    <citation type="journal article" date="2013" name="Stand. Genomic Sci.">
        <title>Complete genome sequence of the halophilic bacterium Spirochaeta africana type strain (Z-7692(T)) from the alkaline Lake Magadi in the East African Rift.</title>
        <authorList>
            <person name="Liolos K."/>
            <person name="Abt B."/>
            <person name="Scheuner C."/>
            <person name="Teshima H."/>
            <person name="Held B."/>
            <person name="Lapidus A."/>
            <person name="Nolan M."/>
            <person name="Lucas S."/>
            <person name="Deshpande S."/>
            <person name="Cheng J.F."/>
            <person name="Tapia R."/>
            <person name="Goodwin L.A."/>
            <person name="Pitluck S."/>
            <person name="Pagani I."/>
            <person name="Ivanova N."/>
            <person name="Mavromatis K."/>
            <person name="Mikhailova N."/>
            <person name="Huntemann M."/>
            <person name="Pati A."/>
            <person name="Chen A."/>
            <person name="Palaniappan K."/>
            <person name="Land M."/>
            <person name="Rohde M."/>
            <person name="Tindall B.J."/>
            <person name="Detter J.C."/>
            <person name="Goker M."/>
            <person name="Bristow J."/>
            <person name="Eisen J.A."/>
            <person name="Markowitz V."/>
            <person name="Hugenholtz P."/>
            <person name="Woyke T."/>
            <person name="Klenk H.P."/>
            <person name="Kyrpides N.C."/>
        </authorList>
    </citation>
    <scope>NUCLEOTIDE SEQUENCE</scope>
    <source>
        <strain evidence="18">ATCC 700263 / DSM 8902 / Z-7692</strain>
    </source>
</reference>
<gene>
    <name evidence="17" type="ordered locus">Spiaf_1750</name>
</gene>
<evidence type="ECO:0000256" key="10">
    <source>
        <dbReference type="ARBA" id="ARBA00023014"/>
    </source>
</evidence>
<dbReference type="Gene3D" id="3.30.70.20">
    <property type="match status" value="1"/>
</dbReference>
<dbReference type="InterPro" id="IPR001041">
    <property type="entry name" value="2Fe-2S_ferredoxin-type"/>
</dbReference>
<feature type="domain" description="2Fe-2S ferredoxin-type" evidence="14">
    <location>
        <begin position="2"/>
        <end position="78"/>
    </location>
</feature>
<keyword evidence="8" id="KW-1278">Translocase</keyword>
<dbReference type="Pfam" id="PF13510">
    <property type="entry name" value="Fer2_4"/>
    <property type="match status" value="1"/>
</dbReference>
<evidence type="ECO:0000259" key="15">
    <source>
        <dbReference type="PROSITE" id="PS51379"/>
    </source>
</evidence>
<dbReference type="SUPFAM" id="SSF54862">
    <property type="entry name" value="4Fe-4S ferredoxins"/>
    <property type="match status" value="1"/>
</dbReference>
<dbReference type="SMART" id="SM00929">
    <property type="entry name" value="NADH-G_4Fe-4S_3"/>
    <property type="match status" value="1"/>
</dbReference>